<protein>
    <submittedName>
        <fullName evidence="1">Uncharacterized protein</fullName>
    </submittedName>
</protein>
<evidence type="ECO:0000313" key="1">
    <source>
        <dbReference type="EMBL" id="MFD2566895.1"/>
    </source>
</evidence>
<dbReference type="RefSeq" id="WP_379665605.1">
    <property type="nucleotide sequence ID" value="NZ_JBHULH010000003.1"/>
</dbReference>
<name>A0ABW5LQ64_9FLAO</name>
<gene>
    <name evidence="1" type="ORF">ACFSRZ_05900</name>
</gene>
<reference evidence="2" key="1">
    <citation type="journal article" date="2019" name="Int. J. Syst. Evol. Microbiol.">
        <title>The Global Catalogue of Microorganisms (GCM) 10K type strain sequencing project: providing services to taxonomists for standard genome sequencing and annotation.</title>
        <authorList>
            <consortium name="The Broad Institute Genomics Platform"/>
            <consortium name="The Broad Institute Genome Sequencing Center for Infectious Disease"/>
            <person name="Wu L."/>
            <person name="Ma J."/>
        </authorList>
    </citation>
    <scope>NUCLEOTIDE SEQUENCE [LARGE SCALE GENOMIC DNA]</scope>
    <source>
        <strain evidence="2">KCTC 52127</strain>
    </source>
</reference>
<keyword evidence="2" id="KW-1185">Reference proteome</keyword>
<sequence length="97" mass="11114">MKNKKWESYNPQWLVAIAQKHIPDEPEIIAALSKCVKAKVESKAYIYFVDPDNANQPNSEWQFEKNIVLEDKKHGTIVLDLLKGNKIGGVEFLKFLA</sequence>
<organism evidence="1 2">
    <name type="scientific">Pseudotenacibaculum haliotis</name>
    <dbReference type="NCBI Taxonomy" id="1862138"/>
    <lineage>
        <taxon>Bacteria</taxon>
        <taxon>Pseudomonadati</taxon>
        <taxon>Bacteroidota</taxon>
        <taxon>Flavobacteriia</taxon>
        <taxon>Flavobacteriales</taxon>
        <taxon>Flavobacteriaceae</taxon>
        <taxon>Pseudotenacibaculum</taxon>
    </lineage>
</organism>
<proteinExistence type="predicted"/>
<dbReference type="Proteomes" id="UP001597508">
    <property type="component" value="Unassembled WGS sequence"/>
</dbReference>
<accession>A0ABW5LQ64</accession>
<evidence type="ECO:0000313" key="2">
    <source>
        <dbReference type="Proteomes" id="UP001597508"/>
    </source>
</evidence>
<comment type="caution">
    <text evidence="1">The sequence shown here is derived from an EMBL/GenBank/DDBJ whole genome shotgun (WGS) entry which is preliminary data.</text>
</comment>
<dbReference type="EMBL" id="JBHULH010000003">
    <property type="protein sequence ID" value="MFD2566895.1"/>
    <property type="molecule type" value="Genomic_DNA"/>
</dbReference>